<organism evidence="1 4">
    <name type="scientific">Pseudoduganella plicata</name>
    <dbReference type="NCBI Taxonomy" id="321984"/>
    <lineage>
        <taxon>Bacteria</taxon>
        <taxon>Pseudomonadati</taxon>
        <taxon>Pseudomonadota</taxon>
        <taxon>Betaproteobacteria</taxon>
        <taxon>Burkholderiales</taxon>
        <taxon>Oxalobacteraceae</taxon>
        <taxon>Telluria group</taxon>
        <taxon>Pseudoduganella</taxon>
    </lineage>
</organism>
<evidence type="ECO:0000313" key="2">
    <source>
        <dbReference type="EMBL" id="QBQ35159.1"/>
    </source>
</evidence>
<accession>A0A4P7BD20</accession>
<evidence type="ECO:0000313" key="1">
    <source>
        <dbReference type="EMBL" id="GGZ05389.1"/>
    </source>
</evidence>
<gene>
    <name evidence="2" type="ORF">E1742_02485</name>
    <name evidence="1" type="ORF">GCM10007388_43880</name>
</gene>
<dbReference type="Pfam" id="PF11745">
    <property type="entry name" value="DUF3304"/>
    <property type="match status" value="1"/>
</dbReference>
<dbReference type="EMBL" id="BMWW01000009">
    <property type="protein sequence ID" value="GGZ05389.1"/>
    <property type="molecule type" value="Genomic_DNA"/>
</dbReference>
<dbReference type="InterPro" id="IPR021733">
    <property type="entry name" value="DUF3304"/>
</dbReference>
<dbReference type="EMBL" id="CP038026">
    <property type="protein sequence ID" value="QBQ35159.1"/>
    <property type="molecule type" value="Genomic_DNA"/>
</dbReference>
<evidence type="ECO:0000313" key="4">
    <source>
        <dbReference type="Proteomes" id="UP000619512"/>
    </source>
</evidence>
<evidence type="ECO:0000313" key="3">
    <source>
        <dbReference type="Proteomes" id="UP000294359"/>
    </source>
</evidence>
<reference evidence="1" key="3">
    <citation type="submission" date="2022-12" db="EMBL/GenBank/DDBJ databases">
        <authorList>
            <person name="Sun Q."/>
            <person name="Kim S."/>
        </authorList>
    </citation>
    <scope>NUCLEOTIDE SEQUENCE</scope>
    <source>
        <strain evidence="1">KCTC 12344</strain>
    </source>
</reference>
<sequence length="145" mass="16007">MLGAGLAVSFLAGCAVNASEKTDTYGAQIGLVNHTDRYIYSAAVGNGGGGSSFPYHAGIANICCVMLPKVWRPGLEFVVRWDVPEGRKHNVKEKLVKVERYDETGSLYVHFFPNDEIRIVVTEWYGASKNHPIPPPPQDAYKWPK</sequence>
<dbReference type="OrthoDB" id="8656856at2"/>
<reference evidence="2 3" key="2">
    <citation type="submission" date="2019-03" db="EMBL/GenBank/DDBJ databases">
        <title>Draft Genome Sequences of Six Type Strains of the Genus Massilia.</title>
        <authorList>
            <person name="Miess H."/>
            <person name="Frediansyhah A."/>
            <person name="Gross H."/>
        </authorList>
    </citation>
    <scope>NUCLEOTIDE SEQUENCE [LARGE SCALE GENOMIC DNA]</scope>
    <source>
        <strain evidence="2 3">DSM 17505</strain>
    </source>
</reference>
<dbReference type="Proteomes" id="UP000619512">
    <property type="component" value="Unassembled WGS sequence"/>
</dbReference>
<reference evidence="1" key="1">
    <citation type="journal article" date="2014" name="Int. J. Syst. Evol. Microbiol.">
        <title>Complete genome sequence of Corynebacterium casei LMG S-19264T (=DSM 44701T), isolated from a smear-ripened cheese.</title>
        <authorList>
            <consortium name="US DOE Joint Genome Institute (JGI-PGF)"/>
            <person name="Walter F."/>
            <person name="Albersmeier A."/>
            <person name="Kalinowski J."/>
            <person name="Ruckert C."/>
        </authorList>
    </citation>
    <scope>NUCLEOTIDE SEQUENCE</scope>
    <source>
        <strain evidence="1">KCTC 12344</strain>
    </source>
</reference>
<proteinExistence type="predicted"/>
<dbReference type="AlphaFoldDB" id="A0A4P7BD20"/>
<protein>
    <submittedName>
        <fullName evidence="2">DUF3304 domain-containing protein</fullName>
    </submittedName>
</protein>
<name>A0A4P7BD20_9BURK</name>
<keyword evidence="3" id="KW-1185">Reference proteome</keyword>
<dbReference type="Proteomes" id="UP000294359">
    <property type="component" value="Chromosome"/>
</dbReference>